<dbReference type="InterPro" id="IPR005368">
    <property type="entry name" value="UPF0175"/>
</dbReference>
<organism evidence="2 3">
    <name type="scientific">candidate division MSBL1 archaeon SCGC-AAA261F17</name>
    <dbReference type="NCBI Taxonomy" id="1698274"/>
    <lineage>
        <taxon>Archaea</taxon>
        <taxon>Methanobacteriati</taxon>
        <taxon>Methanobacteriota</taxon>
        <taxon>candidate division MSBL1</taxon>
    </lineage>
</organism>
<accession>A0A133V6D1</accession>
<dbReference type="AlphaFoldDB" id="A0A133V6D1"/>
<evidence type="ECO:0008006" key="4">
    <source>
        <dbReference type="Google" id="ProtNLM"/>
    </source>
</evidence>
<dbReference type="InterPro" id="IPR052264">
    <property type="entry name" value="UPF0175_domain"/>
</dbReference>
<dbReference type="EMBL" id="LHXY01000017">
    <property type="protein sequence ID" value="KXB01993.1"/>
    <property type="molecule type" value="Genomic_DNA"/>
</dbReference>
<name>A0A133V6D1_9EURY</name>
<sequence length="101" mass="11785">MTTKTQIATRVDKDLLAQIKEIEREMKADRAEVIRRLLDEGIKKRQLDKAVTMLRDGKVTVSKAAEIAGVSIWEMMEVMREKQIPVPYDEEDLRKSLKWIK</sequence>
<reference evidence="2 3" key="1">
    <citation type="journal article" date="2016" name="Sci. Rep.">
        <title>Metabolic traits of an uncultured archaeal lineage -MSBL1- from brine pools of the Red Sea.</title>
        <authorList>
            <person name="Mwirichia R."/>
            <person name="Alam I."/>
            <person name="Rashid M."/>
            <person name="Vinu M."/>
            <person name="Ba-Alawi W."/>
            <person name="Anthony Kamau A."/>
            <person name="Kamanda Ngugi D."/>
            <person name="Goker M."/>
            <person name="Klenk H.P."/>
            <person name="Bajic V."/>
            <person name="Stingl U."/>
        </authorList>
    </citation>
    <scope>NUCLEOTIDE SEQUENCE [LARGE SCALE GENOMIC DNA]</scope>
    <source>
        <strain evidence="2">SCGC-AAA261F17</strain>
    </source>
</reference>
<evidence type="ECO:0000313" key="3">
    <source>
        <dbReference type="Proteomes" id="UP000070035"/>
    </source>
</evidence>
<dbReference type="PANTHER" id="PTHR37525">
    <property type="entry name" value="UPF0175 PROTEIN SSL1255"/>
    <property type="match status" value="1"/>
</dbReference>
<protein>
    <recommendedName>
        <fullName evidence="4">Ribbon-helix-helix protein CopG domain-containing protein</fullName>
    </recommendedName>
</protein>
<dbReference type="Proteomes" id="UP000070035">
    <property type="component" value="Unassembled WGS sequence"/>
</dbReference>
<proteinExistence type="inferred from homology"/>
<comment type="similarity">
    <text evidence="1">Belongs to the UPF0175 family.</text>
</comment>
<gene>
    <name evidence="2" type="ORF">AKJ44_01645</name>
</gene>
<evidence type="ECO:0000256" key="1">
    <source>
        <dbReference type="ARBA" id="ARBA00005651"/>
    </source>
</evidence>
<keyword evidence="3" id="KW-1185">Reference proteome</keyword>
<comment type="caution">
    <text evidence="2">The sequence shown here is derived from an EMBL/GenBank/DDBJ whole genome shotgun (WGS) entry which is preliminary data.</text>
</comment>
<dbReference type="PANTHER" id="PTHR37525:SF1">
    <property type="entry name" value="UPF0175 PROTEIN SSL1255"/>
    <property type="match status" value="1"/>
</dbReference>
<evidence type="ECO:0000313" key="2">
    <source>
        <dbReference type="EMBL" id="KXB01993.1"/>
    </source>
</evidence>
<dbReference type="Pfam" id="PF03683">
    <property type="entry name" value="UPF0175"/>
    <property type="match status" value="1"/>
</dbReference>